<dbReference type="PROSITE" id="PS00903">
    <property type="entry name" value="CYT_DCMP_DEAMINASES_1"/>
    <property type="match status" value="1"/>
</dbReference>
<dbReference type="GeneID" id="112291950"/>
<dbReference type="EMBL" id="ABEU02000014">
    <property type="status" value="NOT_ANNOTATED_CDS"/>
    <property type="molecule type" value="Genomic_DNA"/>
</dbReference>
<name>A0A7I4AT40_PHYPA</name>
<keyword evidence="6" id="KW-1185">Reference proteome</keyword>
<reference evidence="5 6" key="2">
    <citation type="journal article" date="2018" name="Plant J.">
        <title>The Physcomitrella patens chromosome-scale assembly reveals moss genome structure and evolution.</title>
        <authorList>
            <person name="Lang D."/>
            <person name="Ullrich K.K."/>
            <person name="Murat F."/>
            <person name="Fuchs J."/>
            <person name="Jenkins J."/>
            <person name="Haas F.B."/>
            <person name="Piednoel M."/>
            <person name="Gundlach H."/>
            <person name="Van Bel M."/>
            <person name="Meyberg R."/>
            <person name="Vives C."/>
            <person name="Morata J."/>
            <person name="Symeonidi A."/>
            <person name="Hiss M."/>
            <person name="Muchero W."/>
            <person name="Kamisugi Y."/>
            <person name="Saleh O."/>
            <person name="Blanc G."/>
            <person name="Decker E.L."/>
            <person name="van Gessel N."/>
            <person name="Grimwood J."/>
            <person name="Hayes R.D."/>
            <person name="Graham S.W."/>
            <person name="Gunter L.E."/>
            <person name="McDaniel S.F."/>
            <person name="Hoernstein S.N.W."/>
            <person name="Larsson A."/>
            <person name="Li F.W."/>
            <person name="Perroud P.F."/>
            <person name="Phillips J."/>
            <person name="Ranjan P."/>
            <person name="Rokshar D.S."/>
            <person name="Rothfels C.J."/>
            <person name="Schneider L."/>
            <person name="Shu S."/>
            <person name="Stevenson D.W."/>
            <person name="Thummler F."/>
            <person name="Tillich M."/>
            <person name="Villarreal Aguilar J.C."/>
            <person name="Widiez T."/>
            <person name="Wong G.K."/>
            <person name="Wymore A."/>
            <person name="Zhang Y."/>
            <person name="Zimmer A.D."/>
            <person name="Quatrano R.S."/>
            <person name="Mayer K.F.X."/>
            <person name="Goodstein D."/>
            <person name="Casacuberta J.M."/>
            <person name="Vandepoele K."/>
            <person name="Reski R."/>
            <person name="Cuming A.C."/>
            <person name="Tuskan G.A."/>
            <person name="Maumus F."/>
            <person name="Salse J."/>
            <person name="Schmutz J."/>
            <person name="Rensing S.A."/>
        </authorList>
    </citation>
    <scope>NUCLEOTIDE SEQUENCE [LARGE SCALE GENOMIC DNA]</scope>
    <source>
        <strain evidence="5 6">cv. Gransden 2004</strain>
    </source>
</reference>
<dbReference type="InterPro" id="IPR016192">
    <property type="entry name" value="APOBEC/CMP_deaminase_Zn-bd"/>
</dbReference>
<evidence type="ECO:0000259" key="4">
    <source>
        <dbReference type="PROSITE" id="PS51747"/>
    </source>
</evidence>
<dbReference type="AlphaFoldDB" id="A0A7I4AT40"/>
<dbReference type="SUPFAM" id="SSF53927">
    <property type="entry name" value="Cytidine deaminase-like"/>
    <property type="match status" value="1"/>
</dbReference>
<sequence length="233" mass="25509">MDNVALNGVREEDEAVAELKTSPTSPISERLESVRMAGVADDESIMKFMKLAFIEAREALARLEVPVGCVIVNDGEVIGRGSNCTNETRNATRHAEMVAIDMVLSKWQQLSATPNVNPSTEGFQQCDLYVTCEPCIMCAAALSLSGFRKIYYGCDNERFGGCGSVLDIHSDGCAPCGLSHNEAEEHEEQKTKGFECVGGFMADEAVNLLRGFYEQGNQNAPRPHRPVRIERSL</sequence>
<accession>A0A7I4AT40</accession>
<feature type="domain" description="CMP/dCMP-type deaminase" evidence="4">
    <location>
        <begin position="43"/>
        <end position="173"/>
    </location>
</feature>
<keyword evidence="1" id="KW-0479">Metal-binding</keyword>
<evidence type="ECO:0000256" key="3">
    <source>
        <dbReference type="ARBA" id="ARBA00022833"/>
    </source>
</evidence>
<evidence type="ECO:0000313" key="5">
    <source>
        <dbReference type="EnsemblPlants" id="Pp3c14_6040V3.2"/>
    </source>
</evidence>
<dbReference type="EnsemblPlants" id="Pp3c14_6040V3.2">
    <property type="protein sequence ID" value="Pp3c14_6040V3.2"/>
    <property type="gene ID" value="Pp3c14_6040"/>
</dbReference>
<proteinExistence type="predicted"/>
<evidence type="ECO:0000256" key="1">
    <source>
        <dbReference type="ARBA" id="ARBA00022723"/>
    </source>
</evidence>
<keyword evidence="2" id="KW-0378">Hydrolase</keyword>
<dbReference type="Pfam" id="PF00383">
    <property type="entry name" value="dCMP_cyt_deam_1"/>
    <property type="match status" value="1"/>
</dbReference>
<evidence type="ECO:0000313" key="6">
    <source>
        <dbReference type="Proteomes" id="UP000006727"/>
    </source>
</evidence>
<dbReference type="GO" id="GO:0016787">
    <property type="term" value="F:hydrolase activity"/>
    <property type="evidence" value="ECO:0007669"/>
    <property type="project" value="UniProtKB-KW"/>
</dbReference>
<dbReference type="InterPro" id="IPR002125">
    <property type="entry name" value="CMP_dCMP_dom"/>
</dbReference>
<protein>
    <recommendedName>
        <fullName evidence="4">CMP/dCMP-type deaminase domain-containing protein</fullName>
    </recommendedName>
</protein>
<reference evidence="5" key="3">
    <citation type="submission" date="2020-12" db="UniProtKB">
        <authorList>
            <consortium name="EnsemblPlants"/>
        </authorList>
    </citation>
    <scope>IDENTIFICATION</scope>
</reference>
<reference evidence="5 6" key="1">
    <citation type="journal article" date="2008" name="Science">
        <title>The Physcomitrella genome reveals evolutionary insights into the conquest of land by plants.</title>
        <authorList>
            <person name="Rensing S."/>
            <person name="Lang D."/>
            <person name="Zimmer A."/>
            <person name="Terry A."/>
            <person name="Salamov A."/>
            <person name="Shapiro H."/>
            <person name="Nishiyama T."/>
            <person name="Perroud P.-F."/>
            <person name="Lindquist E."/>
            <person name="Kamisugi Y."/>
            <person name="Tanahashi T."/>
            <person name="Sakakibara K."/>
            <person name="Fujita T."/>
            <person name="Oishi K."/>
            <person name="Shin-I T."/>
            <person name="Kuroki Y."/>
            <person name="Toyoda A."/>
            <person name="Suzuki Y."/>
            <person name="Hashimoto A."/>
            <person name="Yamaguchi K."/>
            <person name="Sugano A."/>
            <person name="Kohara Y."/>
            <person name="Fujiyama A."/>
            <person name="Anterola A."/>
            <person name="Aoki S."/>
            <person name="Ashton N."/>
            <person name="Barbazuk W.B."/>
            <person name="Barker E."/>
            <person name="Bennetzen J."/>
            <person name="Bezanilla M."/>
            <person name="Blankenship R."/>
            <person name="Cho S.H."/>
            <person name="Dutcher S."/>
            <person name="Estelle M."/>
            <person name="Fawcett J.A."/>
            <person name="Gundlach H."/>
            <person name="Hanada K."/>
            <person name="Heyl A."/>
            <person name="Hicks K.A."/>
            <person name="Hugh J."/>
            <person name="Lohr M."/>
            <person name="Mayer K."/>
            <person name="Melkozernov A."/>
            <person name="Murata T."/>
            <person name="Nelson D."/>
            <person name="Pils B."/>
            <person name="Prigge M."/>
            <person name="Reiss B."/>
            <person name="Renner T."/>
            <person name="Rombauts S."/>
            <person name="Rushton P."/>
            <person name="Sanderfoot A."/>
            <person name="Schween G."/>
            <person name="Shiu S.-H."/>
            <person name="Stueber K."/>
            <person name="Theodoulou F.L."/>
            <person name="Tu H."/>
            <person name="Van de Peer Y."/>
            <person name="Verrier P.J."/>
            <person name="Waters E."/>
            <person name="Wood A."/>
            <person name="Yang L."/>
            <person name="Cove D."/>
            <person name="Cuming A."/>
            <person name="Hasebe M."/>
            <person name="Lucas S."/>
            <person name="Mishler D.B."/>
            <person name="Reski R."/>
            <person name="Grigoriev I."/>
            <person name="Quatrano R.S."/>
            <person name="Boore J.L."/>
        </authorList>
    </citation>
    <scope>NUCLEOTIDE SEQUENCE [LARGE SCALE GENOMIC DNA]</scope>
    <source>
        <strain evidence="5 6">cv. Gransden 2004</strain>
    </source>
</reference>
<dbReference type="InterPro" id="IPR016193">
    <property type="entry name" value="Cytidine_deaminase-like"/>
</dbReference>
<dbReference type="PROSITE" id="PS51747">
    <property type="entry name" value="CYT_DCMP_DEAMINASES_2"/>
    <property type="match status" value="1"/>
</dbReference>
<dbReference type="GO" id="GO:0008270">
    <property type="term" value="F:zinc ion binding"/>
    <property type="evidence" value="ECO:0007669"/>
    <property type="project" value="InterPro"/>
</dbReference>
<dbReference type="CDD" id="cd01285">
    <property type="entry name" value="nucleoside_deaminase"/>
    <property type="match status" value="1"/>
</dbReference>
<organism evidence="5 6">
    <name type="scientific">Physcomitrium patens</name>
    <name type="common">Spreading-leaved earth moss</name>
    <name type="synonym">Physcomitrella patens</name>
    <dbReference type="NCBI Taxonomy" id="3218"/>
    <lineage>
        <taxon>Eukaryota</taxon>
        <taxon>Viridiplantae</taxon>
        <taxon>Streptophyta</taxon>
        <taxon>Embryophyta</taxon>
        <taxon>Bryophyta</taxon>
        <taxon>Bryophytina</taxon>
        <taxon>Bryopsida</taxon>
        <taxon>Funariidae</taxon>
        <taxon>Funariales</taxon>
        <taxon>Funariaceae</taxon>
        <taxon>Physcomitrium</taxon>
    </lineage>
</organism>
<dbReference type="RefSeq" id="XP_024395749.1">
    <property type="nucleotide sequence ID" value="XM_024539981.2"/>
</dbReference>
<dbReference type="Gramene" id="Pp3c14_6040V3.2">
    <property type="protein sequence ID" value="Pp3c14_6040V3.2"/>
    <property type="gene ID" value="Pp3c14_6040"/>
</dbReference>
<keyword evidence="3" id="KW-0862">Zinc</keyword>
<evidence type="ECO:0000256" key="2">
    <source>
        <dbReference type="ARBA" id="ARBA00022801"/>
    </source>
</evidence>
<dbReference type="PANTHER" id="PTHR11079:SF149">
    <property type="entry name" value="TRNA-SPECIFIC ADENOSINE DEAMINASE 2"/>
    <property type="match status" value="1"/>
</dbReference>
<dbReference type="Proteomes" id="UP000006727">
    <property type="component" value="Chromosome 14"/>
</dbReference>
<dbReference type="PANTHER" id="PTHR11079">
    <property type="entry name" value="CYTOSINE DEAMINASE FAMILY MEMBER"/>
    <property type="match status" value="1"/>
</dbReference>
<dbReference type="Gene3D" id="3.40.140.10">
    <property type="entry name" value="Cytidine Deaminase, domain 2"/>
    <property type="match status" value="1"/>
</dbReference>
<gene>
    <name evidence="5" type="primary">LOC112291950</name>
</gene>